<protein>
    <recommendedName>
        <fullName evidence="2">Phosphate-selective porin O and P</fullName>
    </recommendedName>
</protein>
<gene>
    <name evidence="1" type="ORF">MNBD_GAMMA13-1383</name>
</gene>
<reference evidence="1" key="1">
    <citation type="submission" date="2018-06" db="EMBL/GenBank/DDBJ databases">
        <authorList>
            <person name="Zhirakovskaya E."/>
        </authorList>
    </citation>
    <scope>NUCLEOTIDE SEQUENCE</scope>
</reference>
<accession>A0A3B0YNV3</accession>
<evidence type="ECO:0008006" key="2">
    <source>
        <dbReference type="Google" id="ProtNLM"/>
    </source>
</evidence>
<sequence length="384" mass="43096">MKRSFFISFVSCLMGMVWASSASAVPSFSAKYDKKCSYCHNAWPQLNAKGRKFKELGYRFRSDMSDDNSILSGGSFREAVSAFVISRPYDKKDSGNRKLRAVQEVEVFIAGPIDSNFSAFMAIEAEDDEGFDFKTGPQVLAYRYSDEINLQASWSQVFNSDPYGFLRNNLRLTRSRSPLIDQRFGGADSGGRGRDKRQNLALTGRIMDRLYYNLSYTGKADDTEGDNAKGYAAQVAFDITENIMIGAFNWSGSDDGGGAAPTRDYSRSGANFQADFANTRLEGGLILAKDDNAALTNEDENLTYSVQALHTFRLKNGKPTWAPMIRYDYYERNDGNDEYGEVAFNIGYYLKQNVKGFVEYWKQIDTPSGVDEDDRLTVQLQVGF</sequence>
<dbReference type="InterPro" id="IPR023614">
    <property type="entry name" value="Porin_dom_sf"/>
</dbReference>
<name>A0A3B0YNV3_9ZZZZ</name>
<dbReference type="Gene3D" id="2.40.160.10">
    <property type="entry name" value="Porin"/>
    <property type="match status" value="1"/>
</dbReference>
<evidence type="ECO:0000313" key="1">
    <source>
        <dbReference type="EMBL" id="VAW77763.1"/>
    </source>
</evidence>
<dbReference type="SUPFAM" id="SSF56935">
    <property type="entry name" value="Porins"/>
    <property type="match status" value="1"/>
</dbReference>
<organism evidence="1">
    <name type="scientific">hydrothermal vent metagenome</name>
    <dbReference type="NCBI Taxonomy" id="652676"/>
    <lineage>
        <taxon>unclassified sequences</taxon>
        <taxon>metagenomes</taxon>
        <taxon>ecological metagenomes</taxon>
    </lineage>
</organism>
<dbReference type="AlphaFoldDB" id="A0A3B0YNV3"/>
<proteinExistence type="predicted"/>
<dbReference type="EMBL" id="UOFK01000127">
    <property type="protein sequence ID" value="VAW77763.1"/>
    <property type="molecule type" value="Genomic_DNA"/>
</dbReference>